<organism evidence="7 8">
    <name type="scientific">Trichonephila clavata</name>
    <name type="common">Joro spider</name>
    <name type="synonym">Nephila clavata</name>
    <dbReference type="NCBI Taxonomy" id="2740835"/>
    <lineage>
        <taxon>Eukaryota</taxon>
        <taxon>Metazoa</taxon>
        <taxon>Ecdysozoa</taxon>
        <taxon>Arthropoda</taxon>
        <taxon>Chelicerata</taxon>
        <taxon>Arachnida</taxon>
        <taxon>Araneae</taxon>
        <taxon>Araneomorphae</taxon>
        <taxon>Entelegynae</taxon>
        <taxon>Araneoidea</taxon>
        <taxon>Nephilidae</taxon>
        <taxon>Trichonephila</taxon>
    </lineage>
</organism>
<evidence type="ECO:0000313" key="8">
    <source>
        <dbReference type="Proteomes" id="UP000887116"/>
    </source>
</evidence>
<comment type="caution">
    <text evidence="5">Lacks conserved residue(s) required for the propagation of feature annotation.</text>
</comment>
<comment type="subcellular location">
    <subcellularLocation>
        <location evidence="1">Secreted</location>
    </subcellularLocation>
</comment>
<comment type="caution">
    <text evidence="7">The sequence shown here is derived from an EMBL/GenBank/DDBJ whole genome shotgun (WGS) entry which is preliminary data.</text>
</comment>
<proteinExistence type="predicted"/>
<accession>A0A8X6I9B7</accession>
<feature type="non-terminal residue" evidence="7">
    <location>
        <position position="1"/>
    </location>
</feature>
<evidence type="ECO:0000313" key="7">
    <source>
        <dbReference type="EMBL" id="GFR17824.1"/>
    </source>
</evidence>
<dbReference type="OrthoDB" id="5989649at2759"/>
<dbReference type="GO" id="GO:0005615">
    <property type="term" value="C:extracellular space"/>
    <property type="evidence" value="ECO:0007669"/>
    <property type="project" value="TreeGrafter"/>
</dbReference>
<reference evidence="7" key="1">
    <citation type="submission" date="2020-07" db="EMBL/GenBank/DDBJ databases">
        <title>Multicomponent nature underlies the extraordinary mechanical properties of spider dragline silk.</title>
        <authorList>
            <person name="Kono N."/>
            <person name="Nakamura H."/>
            <person name="Mori M."/>
            <person name="Yoshida Y."/>
            <person name="Ohtoshi R."/>
            <person name="Malay A.D."/>
            <person name="Moran D.A.P."/>
            <person name="Tomita M."/>
            <person name="Numata K."/>
            <person name="Arakawa K."/>
        </authorList>
    </citation>
    <scope>NUCLEOTIDE SEQUENCE</scope>
</reference>
<protein>
    <submittedName>
        <fullName evidence="7">U24-ctenitoxin-Pn1a</fullName>
    </submittedName>
</protein>
<dbReference type="AlphaFoldDB" id="A0A8X6I9B7"/>
<keyword evidence="3" id="KW-0677">Repeat</keyword>
<dbReference type="InterPro" id="IPR051950">
    <property type="entry name" value="Dev_reg/Prot_inhib"/>
</dbReference>
<dbReference type="PANTHER" id="PTHR12352:SF3">
    <property type="entry name" value="NIDOGEN-2"/>
    <property type="match status" value="1"/>
</dbReference>
<dbReference type="InterPro" id="IPR000716">
    <property type="entry name" value="Thyroglobulin_1"/>
</dbReference>
<dbReference type="SMART" id="SM00211">
    <property type="entry name" value="TY"/>
    <property type="match status" value="2"/>
</dbReference>
<dbReference type="EMBL" id="BMAO01037451">
    <property type="protein sequence ID" value="GFR17824.1"/>
    <property type="molecule type" value="Genomic_DNA"/>
</dbReference>
<dbReference type="InterPro" id="IPR036857">
    <property type="entry name" value="Thyroglobulin_1_sf"/>
</dbReference>
<dbReference type="SUPFAM" id="SSF57610">
    <property type="entry name" value="Thyroglobulin type-1 domain"/>
    <property type="match status" value="2"/>
</dbReference>
<evidence type="ECO:0000256" key="2">
    <source>
        <dbReference type="ARBA" id="ARBA00022525"/>
    </source>
</evidence>
<keyword evidence="4 5" id="KW-1015">Disulfide bond</keyword>
<dbReference type="CDD" id="cd00191">
    <property type="entry name" value="TY"/>
    <property type="match status" value="2"/>
</dbReference>
<feature type="disulfide bond" evidence="5">
    <location>
        <begin position="166"/>
        <end position="173"/>
    </location>
</feature>
<gene>
    <name evidence="7" type="ORF">TNCT_317721</name>
</gene>
<evidence type="ECO:0000256" key="3">
    <source>
        <dbReference type="ARBA" id="ARBA00022737"/>
    </source>
</evidence>
<evidence type="ECO:0000256" key="1">
    <source>
        <dbReference type="ARBA" id="ARBA00004613"/>
    </source>
</evidence>
<dbReference type="Proteomes" id="UP000887116">
    <property type="component" value="Unassembled WGS sequence"/>
</dbReference>
<dbReference type="PROSITE" id="PS51162">
    <property type="entry name" value="THYROGLOBULIN_1_2"/>
    <property type="match status" value="1"/>
</dbReference>
<evidence type="ECO:0000256" key="4">
    <source>
        <dbReference type="ARBA" id="ARBA00023157"/>
    </source>
</evidence>
<dbReference type="Pfam" id="PF00086">
    <property type="entry name" value="Thyroglobulin_1"/>
    <property type="match status" value="2"/>
</dbReference>
<dbReference type="PROSITE" id="PS00484">
    <property type="entry name" value="THYROGLOBULIN_1_1"/>
    <property type="match status" value="1"/>
</dbReference>
<dbReference type="Gene3D" id="4.10.800.10">
    <property type="entry name" value="Thyroglobulin type-1"/>
    <property type="match status" value="2"/>
</dbReference>
<sequence length="195" mass="22244">RYLPHQHLFCLSDIDGVRIKTYVALHIYIPTVITFHHHLSLAPSRNVAFEAKMKCVLLLLAVIVTVAVARPQSDCEKHREQAEKIGTIMKLIPKCKENGDYEELQCYKDSKFCVCYDKKGHAASPISSKLKECGCYLRRKEKLDRNIDNAYIPQCSEDGSWVTKQCWDYNDSCWCVDKEGKQVGDIKAEGKGLNC</sequence>
<keyword evidence="2" id="KW-0964">Secreted</keyword>
<feature type="disulfide bond" evidence="5">
    <location>
        <begin position="175"/>
        <end position="195"/>
    </location>
</feature>
<feature type="domain" description="Thyroglobulin type-1" evidence="6">
    <location>
        <begin position="72"/>
        <end position="195"/>
    </location>
</feature>
<evidence type="ECO:0000256" key="5">
    <source>
        <dbReference type="PROSITE-ProRule" id="PRU00500"/>
    </source>
</evidence>
<dbReference type="PANTHER" id="PTHR12352">
    <property type="entry name" value="SECRETED MODULAR CALCIUM-BINDING PROTEIN"/>
    <property type="match status" value="1"/>
</dbReference>
<keyword evidence="8" id="KW-1185">Reference proteome</keyword>
<evidence type="ECO:0000259" key="6">
    <source>
        <dbReference type="PROSITE" id="PS51162"/>
    </source>
</evidence>
<name>A0A8X6I9B7_TRICU</name>